<feature type="domain" description="GTA TIM-barrel-like" evidence="1">
    <location>
        <begin position="439"/>
        <end position="734"/>
    </location>
</feature>
<dbReference type="InterPro" id="IPR017853">
    <property type="entry name" value="GH"/>
</dbReference>
<dbReference type="Pfam" id="PF13550">
    <property type="entry name" value="Phage-tail_3"/>
    <property type="match status" value="1"/>
</dbReference>
<accession>A0A2R8AY88</accession>
<dbReference type="InterPro" id="IPR056490">
    <property type="entry name" value="Rcc01698_C"/>
</dbReference>
<name>A0A2R8AY88_9RHOB</name>
<feature type="domain" description="Tip attachment protein J" evidence="2">
    <location>
        <begin position="795"/>
        <end position="954"/>
    </location>
</feature>
<dbReference type="EMBL" id="OMOJ01000005">
    <property type="protein sequence ID" value="SPF80824.1"/>
    <property type="molecule type" value="Genomic_DNA"/>
</dbReference>
<dbReference type="Pfam" id="PF13547">
    <property type="entry name" value="GTA_TIM"/>
    <property type="match status" value="1"/>
</dbReference>
<evidence type="ECO:0008006" key="6">
    <source>
        <dbReference type="Google" id="ProtNLM"/>
    </source>
</evidence>
<evidence type="ECO:0000259" key="2">
    <source>
        <dbReference type="Pfam" id="PF13550"/>
    </source>
</evidence>
<evidence type="ECO:0000313" key="4">
    <source>
        <dbReference type="EMBL" id="SPF80824.1"/>
    </source>
</evidence>
<keyword evidence="5" id="KW-1185">Reference proteome</keyword>
<evidence type="ECO:0000259" key="3">
    <source>
        <dbReference type="Pfam" id="PF23666"/>
    </source>
</evidence>
<dbReference type="InterPro" id="IPR025195">
    <property type="entry name" value="GTA_TIM_dom"/>
</dbReference>
<gene>
    <name evidence="4" type="ORF">PRI8871_02636</name>
</gene>
<dbReference type="RefSeq" id="WP_108886678.1">
    <property type="nucleotide sequence ID" value="NZ_OMOJ01000005.1"/>
</dbReference>
<protein>
    <recommendedName>
        <fullName evidence="6">Host specificity protein</fullName>
    </recommendedName>
</protein>
<reference evidence="5" key="1">
    <citation type="submission" date="2018-03" db="EMBL/GenBank/DDBJ databases">
        <authorList>
            <person name="Rodrigo-Torres L."/>
            <person name="Arahal R. D."/>
            <person name="Lucena T."/>
        </authorList>
    </citation>
    <scope>NUCLEOTIDE SEQUENCE [LARGE SCALE GENOMIC DNA]</scope>
    <source>
        <strain evidence="5">CECT 8871</strain>
    </source>
</reference>
<dbReference type="OrthoDB" id="8445115at2"/>
<evidence type="ECO:0000313" key="5">
    <source>
        <dbReference type="Proteomes" id="UP000244904"/>
    </source>
</evidence>
<dbReference type="Proteomes" id="UP000244904">
    <property type="component" value="Unassembled WGS sequence"/>
</dbReference>
<sequence>MATILLSAAGAAIGGAVGGTVLGLSAAAIGQFAGATLGRALDQRIMGRGSDAVEAGRLDRLRVSGAGEGKAVPRLFGRVRVGGQVIWASNFEEHVTVSGGGGKGAPRGPEVHSYSYSVSLALALCEGEIAGVRRVWADGAEVAMRDLNIRIYKGDHTQLPDPKMEAIEGPGMVPAYRGTAYVVIEDLSLAKFGNRVPQFSFEVVRNFRNDDDLPRAVRGVAMLPGSGEYALATDPVQFDRGAGDTALANVHSPSGLADFVTSLEALDDELPNCGSVSLVVSWFGDDLRCGSCQIQPKVEQAEEDAATMPWSVCGQTRSTAALVPTGDKGPVYGGTPADASVIQAIARMRDRGKSVMMYPFILMDQMDGNSLPDPYSGDVGQPVLPWRGRITLSKAPGQNGSPDQSASADAEVAQFYGTASASDFSVVDGQVSYSGPADWGFRRFILHQAALCVAAGGVDAFCIGSEMRGVTQIRGANGFPAVAALLDLAAEVRSLLGPSTKIGYAADWSEYFGYHPQDGSGDVLFHLDPLWADPNIDFMGIDNYMPLSDWRDGDDHADAAAGAVYDLDYLRANIAGGEGHDWYYPSPEARAAQRRVPIEDLAHGEDWVFRYKDLRNWWSQPHHDRIAGVRQGQPTDWVPQSKPFWFTELGCAAVDKATNQPNIFVDDTSSEGGLPIYSNGLRDDFIQWQYLRAMHAHWSEEGNNPVSDVFGGAMVDMSKAFVWAWDARPYPWFPSSGAWTDGDNYRRGHWISGRMGARSLASVVREICEASGLTSIDVSGLYGVVRGYVLPDMADARAALQPLMMTYGFEAIERDGTLVFRMRPGQAPTVLALADLAVDSEIKGDLELRRAGDVDLSGRVRIGYVEADGDHAVATQEAVLPDEGTHAVSAREVPLTLTRAEARQTAERWLSEARVARDTLRFALPASRMDLGAGDLVRLPHEGEQVLARVDRVELSDHLQVEAVRVETGLYTPADFPDDAASVAPVSPAGPVFPVLMGLPLMSEGDDPVAPHLAVTARPWPGRVAAYSASEDGGYTLSSTVTAQSTIGVTQSEMLRAPMGRIDRGSVLEVKLTSGQLESVTDTAFLSGGNLFAIGSGSAEGWEVFQARDAELIAPRTWRLSHFLRGQLGTDADMPDVWPAGSIVVALNGVPRQLPEGDVLRGVERHFRIGPAALSYDDPVYRHRSEVFSGVGLRPYRPVHLRAMRDNGGEQLRWMRRTRIEGDGWDGLEVPLGEQDERYLIRVTRGGVLLRETIVGAPEWLYSAADISQDGPGIVLVEVAQISATVGAGPVAQMTLTI</sequence>
<dbReference type="InterPro" id="IPR032876">
    <property type="entry name" value="J_dom"/>
</dbReference>
<proteinExistence type="predicted"/>
<dbReference type="CDD" id="cd19607">
    <property type="entry name" value="GTA_TIM-barrel-like"/>
    <property type="match status" value="1"/>
</dbReference>
<dbReference type="Pfam" id="PF23666">
    <property type="entry name" value="Rcc01698_C"/>
    <property type="match status" value="1"/>
</dbReference>
<dbReference type="SUPFAM" id="SSF51445">
    <property type="entry name" value="(Trans)glycosidases"/>
    <property type="match status" value="1"/>
</dbReference>
<dbReference type="Gene3D" id="3.20.20.80">
    <property type="entry name" value="Glycosidases"/>
    <property type="match status" value="1"/>
</dbReference>
<evidence type="ECO:0000259" key="1">
    <source>
        <dbReference type="Pfam" id="PF13547"/>
    </source>
</evidence>
<feature type="domain" description="Rcc01698-like C-terminal" evidence="3">
    <location>
        <begin position="1045"/>
        <end position="1145"/>
    </location>
</feature>
<organism evidence="4 5">
    <name type="scientific">Pseudoprimorskyibacter insulae</name>
    <dbReference type="NCBI Taxonomy" id="1695997"/>
    <lineage>
        <taxon>Bacteria</taxon>
        <taxon>Pseudomonadati</taxon>
        <taxon>Pseudomonadota</taxon>
        <taxon>Alphaproteobacteria</taxon>
        <taxon>Rhodobacterales</taxon>
        <taxon>Paracoccaceae</taxon>
        <taxon>Pseudoprimorskyibacter</taxon>
    </lineage>
</organism>